<dbReference type="CDD" id="cd08637">
    <property type="entry name" value="DNA_pol_A_pol_I_C"/>
    <property type="match status" value="1"/>
</dbReference>
<comment type="subunit">
    <text evidence="2">Single-chain monomer with multiple functions.</text>
</comment>
<dbReference type="SMART" id="SM00279">
    <property type="entry name" value="HhH2"/>
    <property type="match status" value="1"/>
</dbReference>
<dbReference type="InterPro" id="IPR012337">
    <property type="entry name" value="RNaseH-like_sf"/>
</dbReference>
<comment type="catalytic activity">
    <reaction evidence="15 17">
        <text>DNA(n) + a 2'-deoxyribonucleoside 5'-triphosphate = DNA(n+1) + diphosphate</text>
        <dbReference type="Rhea" id="RHEA:22508"/>
        <dbReference type="Rhea" id="RHEA-COMP:17339"/>
        <dbReference type="Rhea" id="RHEA-COMP:17340"/>
        <dbReference type="ChEBI" id="CHEBI:33019"/>
        <dbReference type="ChEBI" id="CHEBI:61560"/>
        <dbReference type="ChEBI" id="CHEBI:173112"/>
        <dbReference type="EC" id="2.7.7.7"/>
    </reaction>
</comment>
<evidence type="ECO:0000313" key="22">
    <source>
        <dbReference type="Proteomes" id="UP000062317"/>
    </source>
</evidence>
<dbReference type="Proteomes" id="UP000062317">
    <property type="component" value="Unassembled WGS sequence"/>
</dbReference>
<dbReference type="PANTHER" id="PTHR10133:SF27">
    <property type="entry name" value="DNA POLYMERASE NU"/>
    <property type="match status" value="1"/>
</dbReference>
<dbReference type="EMBL" id="LPEQ01000093">
    <property type="protein sequence ID" value="KVV44904.1"/>
    <property type="molecule type" value="Genomic_DNA"/>
</dbReference>
<organism evidence="21 22">
    <name type="scientific">Burkholderia territorii</name>
    <dbReference type="NCBI Taxonomy" id="1503055"/>
    <lineage>
        <taxon>Bacteria</taxon>
        <taxon>Pseudomonadati</taxon>
        <taxon>Pseudomonadota</taxon>
        <taxon>Betaproteobacteria</taxon>
        <taxon>Burkholderiales</taxon>
        <taxon>Burkholderiaceae</taxon>
        <taxon>Burkholderia</taxon>
        <taxon>Burkholderia cepacia complex</taxon>
    </lineage>
</organism>
<dbReference type="FunFam" id="1.10.150.20:FF:000002">
    <property type="entry name" value="DNA polymerase I"/>
    <property type="match status" value="1"/>
</dbReference>
<keyword evidence="12 17" id="KW-0239">DNA-directed DNA polymerase</keyword>
<dbReference type="CDD" id="cd06139">
    <property type="entry name" value="DNA_polA_I_Ecoli_like_exo"/>
    <property type="match status" value="1"/>
</dbReference>
<comment type="caution">
    <text evidence="21">The sequence shown here is derived from an EMBL/GenBank/DDBJ whole genome shotgun (WGS) entry which is preliminary data.</text>
</comment>
<evidence type="ECO:0000256" key="4">
    <source>
        <dbReference type="ARBA" id="ARBA00020311"/>
    </source>
</evidence>
<dbReference type="InterPro" id="IPR020045">
    <property type="entry name" value="DNA_polI_H3TH"/>
</dbReference>
<dbReference type="SMART" id="SM00475">
    <property type="entry name" value="53EXOc"/>
    <property type="match status" value="1"/>
</dbReference>
<dbReference type="Gene3D" id="3.40.50.1010">
    <property type="entry name" value="5'-nuclease"/>
    <property type="match status" value="1"/>
</dbReference>
<evidence type="ECO:0000256" key="13">
    <source>
        <dbReference type="ARBA" id="ARBA00023125"/>
    </source>
</evidence>
<evidence type="ECO:0000256" key="10">
    <source>
        <dbReference type="ARBA" id="ARBA00022801"/>
    </source>
</evidence>
<dbReference type="AlphaFoldDB" id="A0A106DUD3"/>
<dbReference type="InterPro" id="IPR002562">
    <property type="entry name" value="3'-5'_exonuclease_dom"/>
</dbReference>
<dbReference type="SUPFAM" id="SSF88723">
    <property type="entry name" value="PIN domain-like"/>
    <property type="match status" value="1"/>
</dbReference>
<dbReference type="Gene3D" id="3.30.70.370">
    <property type="match status" value="1"/>
</dbReference>
<dbReference type="FunFam" id="1.10.150.20:FF:000003">
    <property type="entry name" value="DNA polymerase I"/>
    <property type="match status" value="1"/>
</dbReference>
<dbReference type="FunFam" id="1.20.1060.10:FF:000001">
    <property type="entry name" value="DNA polymerase I"/>
    <property type="match status" value="1"/>
</dbReference>
<dbReference type="InterPro" id="IPR008918">
    <property type="entry name" value="HhH2"/>
</dbReference>
<dbReference type="RefSeq" id="WP_060107257.1">
    <property type="nucleotide sequence ID" value="NZ_LPEQ01000093.1"/>
</dbReference>
<keyword evidence="10 17" id="KW-0378">Hydrolase</keyword>
<dbReference type="PRINTS" id="PR00868">
    <property type="entry name" value="DNAPOLI"/>
</dbReference>
<dbReference type="PANTHER" id="PTHR10133">
    <property type="entry name" value="DNA POLYMERASE I"/>
    <property type="match status" value="1"/>
</dbReference>
<dbReference type="GO" id="GO:0008409">
    <property type="term" value="F:5'-3' exonuclease activity"/>
    <property type="evidence" value="ECO:0007669"/>
    <property type="project" value="UniProtKB-UniRule"/>
</dbReference>
<evidence type="ECO:0000256" key="7">
    <source>
        <dbReference type="ARBA" id="ARBA00022705"/>
    </source>
</evidence>
<dbReference type="Gene3D" id="1.20.1060.10">
    <property type="entry name" value="Taq DNA Polymerase, Chain T, domain 4"/>
    <property type="match status" value="1"/>
</dbReference>
<dbReference type="InterPro" id="IPR001098">
    <property type="entry name" value="DNA-dir_DNA_pol_A_palm_dom"/>
</dbReference>
<protein>
    <recommendedName>
        <fullName evidence="4 16">DNA polymerase I</fullName>
        <ecNumber evidence="3 16">2.7.7.7</ecNumber>
    </recommendedName>
</protein>
<evidence type="ECO:0000256" key="9">
    <source>
        <dbReference type="ARBA" id="ARBA00022763"/>
    </source>
</evidence>
<dbReference type="SUPFAM" id="SSF56672">
    <property type="entry name" value="DNA/RNA polymerases"/>
    <property type="match status" value="1"/>
</dbReference>
<evidence type="ECO:0000256" key="11">
    <source>
        <dbReference type="ARBA" id="ARBA00022839"/>
    </source>
</evidence>
<dbReference type="InterPro" id="IPR002421">
    <property type="entry name" value="5-3_exonuclease"/>
</dbReference>
<keyword evidence="11 17" id="KW-0269">Exonuclease</keyword>
<dbReference type="EC" id="2.7.7.7" evidence="3 16"/>
<dbReference type="GO" id="GO:0008408">
    <property type="term" value="F:3'-5' exonuclease activity"/>
    <property type="evidence" value="ECO:0007669"/>
    <property type="project" value="UniProtKB-UniRule"/>
</dbReference>
<dbReference type="FunFam" id="3.40.50.1010:FF:000001">
    <property type="entry name" value="DNA polymerase I"/>
    <property type="match status" value="1"/>
</dbReference>
<dbReference type="Pfam" id="PF01367">
    <property type="entry name" value="5_3_exonuc"/>
    <property type="match status" value="1"/>
</dbReference>
<dbReference type="Pfam" id="PF02739">
    <property type="entry name" value="5_3_exonuc_N"/>
    <property type="match status" value="1"/>
</dbReference>
<gene>
    <name evidence="17" type="primary">polA</name>
    <name evidence="21" type="ORF">WT27_08030</name>
</gene>
<dbReference type="InterPro" id="IPR036397">
    <property type="entry name" value="RNaseH_sf"/>
</dbReference>
<evidence type="ECO:0000256" key="2">
    <source>
        <dbReference type="ARBA" id="ARBA00011541"/>
    </source>
</evidence>
<proteinExistence type="inferred from homology"/>
<dbReference type="FunFam" id="3.30.420.10:FF:000026">
    <property type="entry name" value="DNA polymerase I"/>
    <property type="match status" value="1"/>
</dbReference>
<dbReference type="InterPro" id="IPR020046">
    <property type="entry name" value="5-3_exonucl_a-hlix_arch_N"/>
</dbReference>
<evidence type="ECO:0000256" key="1">
    <source>
        <dbReference type="ARBA" id="ARBA00007705"/>
    </source>
</evidence>
<dbReference type="SMART" id="SM00482">
    <property type="entry name" value="POLAc"/>
    <property type="match status" value="1"/>
</dbReference>
<dbReference type="Pfam" id="PF01612">
    <property type="entry name" value="DNA_pol_A_exo1"/>
    <property type="match status" value="1"/>
</dbReference>
<keyword evidence="22" id="KW-1185">Reference proteome</keyword>
<dbReference type="SUPFAM" id="SSF53098">
    <property type="entry name" value="Ribonuclease H-like"/>
    <property type="match status" value="1"/>
</dbReference>
<dbReference type="InterPro" id="IPR029060">
    <property type="entry name" value="PIN-like_dom_sf"/>
</dbReference>
<keyword evidence="5 17" id="KW-0808">Transferase</keyword>
<evidence type="ECO:0000259" key="19">
    <source>
        <dbReference type="SMART" id="SM00475"/>
    </source>
</evidence>
<dbReference type="GO" id="GO:0003677">
    <property type="term" value="F:DNA binding"/>
    <property type="evidence" value="ECO:0007669"/>
    <property type="project" value="UniProtKB-UniRule"/>
</dbReference>
<evidence type="ECO:0000259" key="20">
    <source>
        <dbReference type="SMART" id="SM00482"/>
    </source>
</evidence>
<dbReference type="Gene3D" id="1.10.150.20">
    <property type="entry name" value="5' to 3' exonuclease, C-terminal subdomain"/>
    <property type="match status" value="2"/>
</dbReference>
<sequence>MPEERNLEGKTLLLVDGSSYLYRAYHAMPDLRGPGGEPTGALYGIINMLRRMRKEVSAEYSACVFDAKGKTFRDDLYADYKANRPSMPPDLALQVEPIHGAVRALGWPLLMVEGVEADDVIGTLAREAERHGMNVIVSTGDKDLAQLVTDRVTLVNTMTNETLDRAGVIEKFGVPPERIIDYLALIGDTVDNVPGVEKCGPKTAVKWLSQYDSLDGVIEHAGEIKGVVGDNLRRALDFLPLGRKLVTVDTACDLAPHLESIEASLKSDGEARDLLRDIFARYGFKTWLREVDSAPAEGGGADAPQGDPAPMVAADIVREYDTIQTWEQFDAWFAKIDAAALTAFDTETTSLDPMTARIVGLSFSIEPGKAAYLPVAHRGPDLPEQLPIDDVLARLKPWLESAERKKVGQHLKYDAQVLANYDIALNGIEHDTLLESYVLESHRTHDMDSLALRHLGVKTIKYEDVAGKGAKQIGFDEVALDQAAAYAAEDADITLQLHHALYPQVAREPGLERVYREIEMPVSLVLRKMERTGVLIDDALLQAQSSEIATRLIELEGQAYELAGGEFNLGSPKQIGQIFFEKLQLPVVKKTPSGAPSTDEEVLQKLAEDYPLPKLLLEHRGLSKLKSTYTDKLPRMVNPATGRVHTNYAQAVAVTGRLASNDPNLQNIPVRTAEGRRIREAFIASPGYRIVSADYSQIELRIMAHISGDASLLRAFSQGEDIHRATAAEVFGVTPLEVNSDQRRIAKVINFGLIYGMSAFGLASNLGITRDAAKLYIDRYFARYPGVAQYMEDTRAAAKEKGYVETVFGRRLWLPEINGGNGPRRQAAERAAINAPMQGTAADLIKLSMIAVDDWLTRDRLASRMIMQVHDELVLEVPDDELSLVREKLPEMMCGVAKLKVPLVAEVGAGANWEEAH</sequence>
<dbReference type="NCBIfam" id="NF004397">
    <property type="entry name" value="PRK05755.1"/>
    <property type="match status" value="1"/>
</dbReference>
<dbReference type="Gene3D" id="3.30.420.10">
    <property type="entry name" value="Ribonuclease H-like superfamily/Ribonuclease H"/>
    <property type="match status" value="1"/>
</dbReference>
<evidence type="ECO:0000259" key="18">
    <source>
        <dbReference type="SMART" id="SM00474"/>
    </source>
</evidence>
<keyword evidence="8" id="KW-0540">Nuclease</keyword>
<dbReference type="PROSITE" id="PS00447">
    <property type="entry name" value="DNA_POLYMERASE_A"/>
    <property type="match status" value="1"/>
</dbReference>
<keyword evidence="9 17" id="KW-0227">DNA damage</keyword>
<dbReference type="Pfam" id="PF00476">
    <property type="entry name" value="DNA_pol_A"/>
    <property type="match status" value="1"/>
</dbReference>
<evidence type="ECO:0000256" key="16">
    <source>
        <dbReference type="NCBIfam" id="TIGR00593"/>
    </source>
</evidence>
<keyword evidence="6 17" id="KW-0548">Nucleotidyltransferase</keyword>
<evidence type="ECO:0000256" key="8">
    <source>
        <dbReference type="ARBA" id="ARBA00022722"/>
    </source>
</evidence>
<evidence type="ECO:0000256" key="12">
    <source>
        <dbReference type="ARBA" id="ARBA00022932"/>
    </source>
</evidence>
<dbReference type="GO" id="GO:0006302">
    <property type="term" value="P:double-strand break repair"/>
    <property type="evidence" value="ECO:0007669"/>
    <property type="project" value="TreeGrafter"/>
</dbReference>
<dbReference type="SMART" id="SM00474">
    <property type="entry name" value="35EXOc"/>
    <property type="match status" value="1"/>
</dbReference>
<reference evidence="21 22" key="1">
    <citation type="submission" date="2015-11" db="EMBL/GenBank/DDBJ databases">
        <title>Expanding the genomic diversity of Burkholderia species for the development of highly accurate diagnostics.</title>
        <authorList>
            <person name="Sahl J."/>
            <person name="Keim P."/>
            <person name="Wagner D."/>
        </authorList>
    </citation>
    <scope>NUCLEOTIDE SEQUENCE [LARGE SCALE GENOMIC DNA]</scope>
    <source>
        <strain evidence="21 22">MSMB1301WGS</strain>
    </source>
</reference>
<dbReference type="CDD" id="cd09898">
    <property type="entry name" value="H3TH_53EXO"/>
    <property type="match status" value="1"/>
</dbReference>
<evidence type="ECO:0000256" key="6">
    <source>
        <dbReference type="ARBA" id="ARBA00022695"/>
    </source>
</evidence>
<evidence type="ECO:0000313" key="21">
    <source>
        <dbReference type="EMBL" id="KVV44904.1"/>
    </source>
</evidence>
<dbReference type="SUPFAM" id="SSF47807">
    <property type="entry name" value="5' to 3' exonuclease, C-terminal subdomain"/>
    <property type="match status" value="1"/>
</dbReference>
<dbReference type="NCBIfam" id="TIGR00593">
    <property type="entry name" value="pola"/>
    <property type="match status" value="1"/>
</dbReference>
<accession>A0A106DUD3</accession>
<evidence type="ECO:0000256" key="17">
    <source>
        <dbReference type="RuleBase" id="RU004460"/>
    </source>
</evidence>
<dbReference type="GO" id="GO:0006261">
    <property type="term" value="P:DNA-templated DNA replication"/>
    <property type="evidence" value="ECO:0007669"/>
    <property type="project" value="UniProtKB-UniRule"/>
</dbReference>
<evidence type="ECO:0000256" key="14">
    <source>
        <dbReference type="ARBA" id="ARBA00023204"/>
    </source>
</evidence>
<feature type="domain" description="DNA-directed DNA polymerase family A palm" evidence="20">
    <location>
        <begin position="675"/>
        <end position="881"/>
    </location>
</feature>
<dbReference type="CDD" id="cd09859">
    <property type="entry name" value="PIN_53EXO"/>
    <property type="match status" value="1"/>
</dbReference>
<feature type="domain" description="5'-3' exonuclease" evidence="19">
    <location>
        <begin position="9"/>
        <end position="264"/>
    </location>
</feature>
<keyword evidence="14 17" id="KW-0234">DNA repair</keyword>
<feature type="domain" description="3'-5' exonuclease" evidence="18">
    <location>
        <begin position="320"/>
        <end position="506"/>
    </location>
</feature>
<dbReference type="InterPro" id="IPR018320">
    <property type="entry name" value="DNA_polymerase_1"/>
</dbReference>
<dbReference type="InterPro" id="IPR036279">
    <property type="entry name" value="5-3_exonuclease_C_sf"/>
</dbReference>
<dbReference type="InterPro" id="IPR043502">
    <property type="entry name" value="DNA/RNA_pol_sf"/>
</dbReference>
<evidence type="ECO:0000256" key="5">
    <source>
        <dbReference type="ARBA" id="ARBA00022679"/>
    </source>
</evidence>
<comment type="function">
    <text evidence="17">In addition to polymerase activity, this DNA polymerase exhibits 3'-5' and 5'-3' exonuclease activity.</text>
</comment>
<name>A0A106DUD3_9BURK</name>
<comment type="similarity">
    <text evidence="1 17">Belongs to the DNA polymerase type-A family.</text>
</comment>
<keyword evidence="13 17" id="KW-0238">DNA-binding</keyword>
<evidence type="ECO:0000256" key="3">
    <source>
        <dbReference type="ARBA" id="ARBA00012417"/>
    </source>
</evidence>
<keyword evidence="7 17" id="KW-0235">DNA replication</keyword>
<evidence type="ECO:0000256" key="15">
    <source>
        <dbReference type="ARBA" id="ARBA00049244"/>
    </source>
</evidence>
<dbReference type="InterPro" id="IPR019760">
    <property type="entry name" value="DNA-dir_DNA_pol_A_CS"/>
</dbReference>
<dbReference type="InterPro" id="IPR002298">
    <property type="entry name" value="DNA_polymerase_A"/>
</dbReference>
<dbReference type="GO" id="GO:0003887">
    <property type="term" value="F:DNA-directed DNA polymerase activity"/>
    <property type="evidence" value="ECO:0007669"/>
    <property type="project" value="UniProtKB-UniRule"/>
</dbReference>